<reference evidence="8" key="1">
    <citation type="journal article" date="2011" name="Genome Biol.">
        <title>Comparative and functional genomics provide insights into the pathogenicity of dermatophytic fungi.</title>
        <authorList>
            <person name="Burmester A."/>
            <person name="Shelest E."/>
            <person name="Gloeckner G."/>
            <person name="Heddergott C."/>
            <person name="Schindler S."/>
            <person name="Staib P."/>
            <person name="Heidel A."/>
            <person name="Felder M."/>
            <person name="Petzold A."/>
            <person name="Szafranski K."/>
            <person name="Feuermann M."/>
            <person name="Pedruzzi I."/>
            <person name="Priebe S."/>
            <person name="Groth M."/>
            <person name="Winkler R."/>
            <person name="Li W."/>
            <person name="Kniemeyer O."/>
            <person name="Schroeckh V."/>
            <person name="Hertweck C."/>
            <person name="Hube B."/>
            <person name="White T.C."/>
            <person name="Platzer M."/>
            <person name="Guthke R."/>
            <person name="Heitman J."/>
            <person name="Woestemeyer J."/>
            <person name="Zipfel P.F."/>
            <person name="Monod M."/>
            <person name="Brakhage A.A."/>
        </authorList>
    </citation>
    <scope>NUCLEOTIDE SEQUENCE [LARGE SCALE GENOMIC DNA]</scope>
    <source>
        <strain evidence="8">ATCC MYA-4681 / CBS 112371</strain>
    </source>
</reference>
<evidence type="ECO:0000256" key="5">
    <source>
        <dbReference type="SAM" id="MobiDB-lite"/>
    </source>
</evidence>
<feature type="compositionally biased region" description="Low complexity" evidence="5">
    <location>
        <begin position="39"/>
        <end position="98"/>
    </location>
</feature>
<feature type="compositionally biased region" description="Polar residues" evidence="5">
    <location>
        <begin position="492"/>
        <end position="509"/>
    </location>
</feature>
<dbReference type="InterPro" id="IPR000232">
    <property type="entry name" value="HSF_DNA-bd"/>
</dbReference>
<keyword evidence="3" id="KW-0539">Nucleus</keyword>
<feature type="region of interest" description="Disordered" evidence="5">
    <location>
        <begin position="1"/>
        <end position="124"/>
    </location>
</feature>
<dbReference type="Pfam" id="PF00447">
    <property type="entry name" value="HSF_DNA-bind"/>
    <property type="match status" value="1"/>
</dbReference>
<evidence type="ECO:0000256" key="4">
    <source>
        <dbReference type="RuleBase" id="RU004020"/>
    </source>
</evidence>
<evidence type="ECO:0000313" key="7">
    <source>
        <dbReference type="EMBL" id="EFE35114.1"/>
    </source>
</evidence>
<dbReference type="Proteomes" id="UP000008866">
    <property type="component" value="Unassembled WGS sequence"/>
</dbReference>
<feature type="domain" description="HSF-type DNA-binding" evidence="6">
    <location>
        <begin position="131"/>
        <end position="256"/>
    </location>
</feature>
<comment type="caution">
    <text evidence="7">The sequence shown here is derived from an EMBL/GenBank/DDBJ whole genome shotgun (WGS) entry which is preliminary data.</text>
</comment>
<dbReference type="Gene3D" id="1.10.10.10">
    <property type="entry name" value="Winged helix-like DNA-binding domain superfamily/Winged helix DNA-binding domain"/>
    <property type="match status" value="1"/>
</dbReference>
<dbReference type="PANTHER" id="PTHR10015">
    <property type="entry name" value="HEAT SHOCK TRANSCRIPTION FACTOR"/>
    <property type="match status" value="1"/>
</dbReference>
<dbReference type="KEGG" id="abe:ARB_06070"/>
<dbReference type="SUPFAM" id="SSF46785">
    <property type="entry name" value="Winged helix' DNA-binding domain"/>
    <property type="match status" value="1"/>
</dbReference>
<dbReference type="OMA" id="SALWEFK"/>
<dbReference type="InterPro" id="IPR036390">
    <property type="entry name" value="WH_DNA-bd_sf"/>
</dbReference>
<evidence type="ECO:0000256" key="2">
    <source>
        <dbReference type="ARBA" id="ARBA00023125"/>
    </source>
</evidence>
<keyword evidence="2" id="KW-0238">DNA-binding</keyword>
<sequence length="608" mass="66463">MNRMLDPPLRNPFHAPPVSDLTAKSRTIPLLSPSGPAGDSVSPSDPMDMSPSASTSTSTSMAPPLQNGADADAANPNANSNANSNSNANNANANANANHTNGTAMDSAQSQSTSSNHPIGAAAAGQQPKVVQTAFIHKLYSMLQDPNIQHLISWSSSNESFVMSPSSDFSKVLSYVIPSILAIIVGGLFQTNKMYRQYFKHTNISSFVRQLNMYGFHKVSDVFHTGSPDSPMWEFRHGNGSFRKGDVAGLRDIKRRASRHALIHRDSFSTHKANQSQPGTPAEGAMDGLDPRMASLEQSLYDMHNRLARMEDHNALLSSHCHVLAEGLARCHQWTSTMSSFIVTMVPDTENSIHKEAANMQREITRQLEYIRTLENPQEAMLAGRQPYFSMSMDPGPPPLSPRQVCQDDGRRPSGIRHPLPPHITISPHRQGSLGGNPTPIYSKPQIPHQSNLHPLSSVTSPPGPNLARRHTSADIRQHGWPPSAGPSPSSQYGHNPSMQWPSSPGRNHNSSDQHVRDALARYELGGPRRQQEQFRQVTPPFLDPAQPDNGWAIGGPKFPRPVESMPATRRSSMASNVHSLLNPSSAAERVDDPDGPLGEDRKRKRLQ</sequence>
<dbReference type="AlphaFoldDB" id="D4APA3"/>
<comment type="subcellular location">
    <subcellularLocation>
        <location evidence="1">Nucleus</location>
    </subcellularLocation>
</comment>
<dbReference type="PANTHER" id="PTHR10015:SF396">
    <property type="entry name" value="FLOCCULATION SUPPRESSION PROTEIN"/>
    <property type="match status" value="1"/>
</dbReference>
<dbReference type="STRING" id="663331.D4APA3"/>
<dbReference type="eggNOG" id="KOG0627">
    <property type="taxonomic scope" value="Eukaryota"/>
</dbReference>
<dbReference type="InterPro" id="IPR036388">
    <property type="entry name" value="WH-like_DNA-bd_sf"/>
</dbReference>
<dbReference type="GeneID" id="9526040"/>
<dbReference type="GO" id="GO:0003700">
    <property type="term" value="F:DNA-binding transcription factor activity"/>
    <property type="evidence" value="ECO:0007669"/>
    <property type="project" value="InterPro"/>
</dbReference>
<evidence type="ECO:0000256" key="3">
    <source>
        <dbReference type="ARBA" id="ARBA00023242"/>
    </source>
</evidence>
<feature type="compositionally biased region" description="Polar residues" evidence="5">
    <location>
        <begin position="570"/>
        <end position="586"/>
    </location>
</feature>
<feature type="region of interest" description="Disordered" evidence="5">
    <location>
        <begin position="540"/>
        <end position="608"/>
    </location>
</feature>
<dbReference type="GO" id="GO:0043565">
    <property type="term" value="F:sequence-specific DNA binding"/>
    <property type="evidence" value="ECO:0007669"/>
    <property type="project" value="InterPro"/>
</dbReference>
<dbReference type="HOGENOM" id="CLU_031225_0_0_1"/>
<proteinExistence type="inferred from homology"/>
<evidence type="ECO:0000259" key="6">
    <source>
        <dbReference type="SMART" id="SM00415"/>
    </source>
</evidence>
<feature type="compositionally biased region" description="Polar residues" evidence="5">
    <location>
        <begin position="448"/>
        <end position="461"/>
    </location>
</feature>
<evidence type="ECO:0000256" key="1">
    <source>
        <dbReference type="ARBA" id="ARBA00004123"/>
    </source>
</evidence>
<dbReference type="EMBL" id="ABSU01000004">
    <property type="protein sequence ID" value="EFE35114.1"/>
    <property type="molecule type" value="Genomic_DNA"/>
</dbReference>
<feature type="region of interest" description="Disordered" evidence="5">
    <location>
        <begin position="389"/>
        <end position="513"/>
    </location>
</feature>
<evidence type="ECO:0000313" key="8">
    <source>
        <dbReference type="Proteomes" id="UP000008866"/>
    </source>
</evidence>
<dbReference type="RefSeq" id="XP_003015759.1">
    <property type="nucleotide sequence ID" value="XM_003015713.1"/>
</dbReference>
<comment type="similarity">
    <text evidence="4">Belongs to the HSF family.</text>
</comment>
<name>D4APA3_ARTBC</name>
<protein>
    <recommendedName>
        <fullName evidence="6">HSF-type DNA-binding domain-containing protein</fullName>
    </recommendedName>
</protein>
<accession>D4APA3</accession>
<keyword evidence="8" id="KW-1185">Reference proteome</keyword>
<feature type="compositionally biased region" description="Polar residues" evidence="5">
    <location>
        <begin position="99"/>
        <end position="117"/>
    </location>
</feature>
<dbReference type="SMART" id="SM00415">
    <property type="entry name" value="HSF"/>
    <property type="match status" value="1"/>
</dbReference>
<dbReference type="GO" id="GO:0005634">
    <property type="term" value="C:nucleus"/>
    <property type="evidence" value="ECO:0007669"/>
    <property type="project" value="UniProtKB-SubCell"/>
</dbReference>
<organism evidence="7 8">
    <name type="scientific">Arthroderma benhamiae (strain ATCC MYA-4681 / CBS 112371)</name>
    <name type="common">Trichophyton mentagrophytes</name>
    <dbReference type="NCBI Taxonomy" id="663331"/>
    <lineage>
        <taxon>Eukaryota</taxon>
        <taxon>Fungi</taxon>
        <taxon>Dikarya</taxon>
        <taxon>Ascomycota</taxon>
        <taxon>Pezizomycotina</taxon>
        <taxon>Eurotiomycetes</taxon>
        <taxon>Eurotiomycetidae</taxon>
        <taxon>Onygenales</taxon>
        <taxon>Arthrodermataceae</taxon>
        <taxon>Trichophyton</taxon>
    </lineage>
</organism>
<gene>
    <name evidence="7" type="ORF">ARB_06070</name>
</gene>